<accession>A0ABX0MGY4</accession>
<evidence type="ECO:0000313" key="1">
    <source>
        <dbReference type="EMBL" id="NHZ43532.1"/>
    </source>
</evidence>
<name>A0ABX0MGY4_9BURK</name>
<dbReference type="EMBL" id="VVIW01000020">
    <property type="protein sequence ID" value="NHZ43532.1"/>
    <property type="molecule type" value="Genomic_DNA"/>
</dbReference>
<evidence type="ECO:0000313" key="2">
    <source>
        <dbReference type="Proteomes" id="UP000819052"/>
    </source>
</evidence>
<gene>
    <name evidence="1" type="ORF">F1609_25650</name>
</gene>
<dbReference type="Proteomes" id="UP000819052">
    <property type="component" value="Unassembled WGS sequence"/>
</dbReference>
<sequence length="89" mass="9894">MQAVNAASKRGEIFSVWADGKPWYPRDGLKLDRSQLARINRTLGNADPSSKLLFFQRKHGALRGRVVAEAVADGDLDDILRLAMAWGRT</sequence>
<protein>
    <submittedName>
        <fullName evidence="1">Uncharacterized protein</fullName>
    </submittedName>
</protein>
<proteinExistence type="predicted"/>
<comment type="caution">
    <text evidence="1">The sequence shown here is derived from an EMBL/GenBank/DDBJ whole genome shotgun (WGS) entry which is preliminary data.</text>
</comment>
<dbReference type="RefSeq" id="WP_167079493.1">
    <property type="nucleotide sequence ID" value="NZ_VVIW01000020.1"/>
</dbReference>
<reference evidence="1 2" key="1">
    <citation type="submission" date="2019-09" db="EMBL/GenBank/DDBJ databases">
        <title>Taxonomy of Antarctic Massilia spp.: description of Massilia rubra sp. nov., Massilia aquatica sp. nov., Massilia mucilaginosa sp. nov., Massilia frigida sp. nov. isolated from streams, lakes and regoliths.</title>
        <authorList>
            <person name="Holochova P."/>
            <person name="Sedlacek I."/>
            <person name="Kralova S."/>
            <person name="Maslanova I."/>
            <person name="Busse H.-J."/>
            <person name="Stankova E."/>
            <person name="Vrbovska V."/>
            <person name="Kovarovic V."/>
            <person name="Bartak M."/>
            <person name="Svec P."/>
            <person name="Pantucek R."/>
        </authorList>
    </citation>
    <scope>NUCLEOTIDE SEQUENCE [LARGE SCALE GENOMIC DNA]</scope>
    <source>
        <strain evidence="1 2">CCM 8693</strain>
    </source>
</reference>
<organism evidence="1 2">
    <name type="scientific">Massilia aquatica</name>
    <dbReference type="NCBI Taxonomy" id="2609000"/>
    <lineage>
        <taxon>Bacteria</taxon>
        <taxon>Pseudomonadati</taxon>
        <taxon>Pseudomonadota</taxon>
        <taxon>Betaproteobacteria</taxon>
        <taxon>Burkholderiales</taxon>
        <taxon>Oxalobacteraceae</taxon>
        <taxon>Telluria group</taxon>
        <taxon>Massilia</taxon>
    </lineage>
</organism>
<keyword evidence="2" id="KW-1185">Reference proteome</keyword>